<dbReference type="InterPro" id="IPR017853">
    <property type="entry name" value="GH"/>
</dbReference>
<dbReference type="AlphaFoldDB" id="A0A9P6QM14"/>
<reference evidence="20" key="1">
    <citation type="journal article" date="2020" name="Fungal Divers.">
        <title>Resolving the Mortierellaceae phylogeny through synthesis of multi-gene phylogenetics and phylogenomics.</title>
        <authorList>
            <person name="Vandepol N."/>
            <person name="Liber J."/>
            <person name="Desiro A."/>
            <person name="Na H."/>
            <person name="Kennedy M."/>
            <person name="Barry K."/>
            <person name="Grigoriev I.V."/>
            <person name="Miller A.N."/>
            <person name="O'Donnell K."/>
            <person name="Stajich J.E."/>
            <person name="Bonito G."/>
        </authorList>
    </citation>
    <scope>NUCLEOTIDE SEQUENCE</scope>
    <source>
        <strain evidence="20">NVP60</strain>
    </source>
</reference>
<evidence type="ECO:0000256" key="15">
    <source>
        <dbReference type="ARBA" id="ARBA00023326"/>
    </source>
</evidence>
<evidence type="ECO:0000256" key="18">
    <source>
        <dbReference type="ARBA" id="ARBA00043078"/>
    </source>
</evidence>
<comment type="caution">
    <text evidence="20">The sequence shown here is derived from an EMBL/GenBank/DDBJ whole genome shotgun (WGS) entry which is preliminary data.</text>
</comment>
<dbReference type="Pfam" id="PF00332">
    <property type="entry name" value="Glyco_hydro_17"/>
    <property type="match status" value="1"/>
</dbReference>
<accession>A0A9P6QM14</accession>
<sequence length="155" mass="16770">MSRYGKSIPVFSSDVVGEMSPELASVSDMLQGNIHPYFSGTPAAIAANWTIAEYENKITANPTPLGMKGVISEVGWPTAPASAVYLKGSVPGLANMQTVVDGFVCQANAAGIPYYWFEFKDEPWKVNPDVPVEPFWGIFDKDGQLKIKIPDCIAP</sequence>
<protein>
    <recommendedName>
        <fullName evidence="5">glucan endo-1,3-beta-D-glucosidase</fullName>
        <ecNumber evidence="5">3.2.1.39</ecNumber>
    </recommendedName>
    <alternativeName>
        <fullName evidence="18">Endo-1,3-beta-glucanase btgC</fullName>
    </alternativeName>
    <alternativeName>
        <fullName evidence="17">Laminarinase btgC</fullName>
    </alternativeName>
</protein>
<dbReference type="GO" id="GO:0005886">
    <property type="term" value="C:plasma membrane"/>
    <property type="evidence" value="ECO:0007669"/>
    <property type="project" value="UniProtKB-SubCell"/>
</dbReference>
<keyword evidence="7" id="KW-0134">Cell wall</keyword>
<evidence type="ECO:0000256" key="9">
    <source>
        <dbReference type="ARBA" id="ARBA00022729"/>
    </source>
</evidence>
<evidence type="ECO:0000256" key="5">
    <source>
        <dbReference type="ARBA" id="ARBA00012780"/>
    </source>
</evidence>
<dbReference type="GO" id="GO:0042973">
    <property type="term" value="F:glucan endo-1,3-beta-D-glucosidase activity"/>
    <property type="evidence" value="ECO:0007669"/>
    <property type="project" value="UniProtKB-EC"/>
</dbReference>
<dbReference type="Gene3D" id="3.20.20.80">
    <property type="entry name" value="Glycosidases"/>
    <property type="match status" value="1"/>
</dbReference>
<comment type="similarity">
    <text evidence="4 19">Belongs to the glycosyl hydrolase 17 family.</text>
</comment>
<evidence type="ECO:0000256" key="13">
    <source>
        <dbReference type="ARBA" id="ARBA00023277"/>
    </source>
</evidence>
<dbReference type="GO" id="GO:0071555">
    <property type="term" value="P:cell wall organization"/>
    <property type="evidence" value="ECO:0007669"/>
    <property type="project" value="UniProtKB-KW"/>
</dbReference>
<evidence type="ECO:0000256" key="8">
    <source>
        <dbReference type="ARBA" id="ARBA00022525"/>
    </source>
</evidence>
<dbReference type="EMBL" id="JAAAIN010004002">
    <property type="protein sequence ID" value="KAG0283151.1"/>
    <property type="molecule type" value="Genomic_DNA"/>
</dbReference>
<evidence type="ECO:0000256" key="10">
    <source>
        <dbReference type="ARBA" id="ARBA00022801"/>
    </source>
</evidence>
<dbReference type="EC" id="3.2.1.39" evidence="5"/>
<dbReference type="SUPFAM" id="SSF51445">
    <property type="entry name" value="(Trans)glycosidases"/>
    <property type="match status" value="1"/>
</dbReference>
<keyword evidence="13" id="KW-0119">Carbohydrate metabolism</keyword>
<dbReference type="GO" id="GO:0009277">
    <property type="term" value="C:fungal-type cell wall"/>
    <property type="evidence" value="ECO:0007669"/>
    <property type="project" value="TreeGrafter"/>
</dbReference>
<comment type="function">
    <text evidence="16">Glucanases play a role in cell expansion during growth, in cell-cell fusion during mating, and in spore release during sporulation. This enzyme may be involved in beta-glucan degradation. Active on laminarin and lichenan.</text>
</comment>
<dbReference type="InterPro" id="IPR000490">
    <property type="entry name" value="Glyco_hydro_17"/>
</dbReference>
<proteinExistence type="inferred from homology"/>
<evidence type="ECO:0000256" key="11">
    <source>
        <dbReference type="ARBA" id="ARBA00023136"/>
    </source>
</evidence>
<comment type="subcellular location">
    <subcellularLocation>
        <location evidence="3">Cell membrane</location>
        <topology evidence="3">Single-pass type II membrane protein</topology>
    </subcellularLocation>
    <subcellularLocation>
        <location evidence="2">Secreted</location>
        <location evidence="2">Cell wall</location>
    </subcellularLocation>
</comment>
<organism evidence="20 21">
    <name type="scientific">Linnemannia gamsii</name>
    <dbReference type="NCBI Taxonomy" id="64522"/>
    <lineage>
        <taxon>Eukaryota</taxon>
        <taxon>Fungi</taxon>
        <taxon>Fungi incertae sedis</taxon>
        <taxon>Mucoromycota</taxon>
        <taxon>Mortierellomycotina</taxon>
        <taxon>Mortierellomycetes</taxon>
        <taxon>Mortierellales</taxon>
        <taxon>Mortierellaceae</taxon>
        <taxon>Linnemannia</taxon>
    </lineage>
</organism>
<dbReference type="OrthoDB" id="77201at2759"/>
<evidence type="ECO:0000256" key="2">
    <source>
        <dbReference type="ARBA" id="ARBA00004191"/>
    </source>
</evidence>
<evidence type="ECO:0000256" key="14">
    <source>
        <dbReference type="ARBA" id="ARBA00023316"/>
    </source>
</evidence>
<evidence type="ECO:0000256" key="1">
    <source>
        <dbReference type="ARBA" id="ARBA00000382"/>
    </source>
</evidence>
<keyword evidence="14" id="KW-0961">Cell wall biogenesis/degradation</keyword>
<evidence type="ECO:0000256" key="6">
    <source>
        <dbReference type="ARBA" id="ARBA00022475"/>
    </source>
</evidence>
<keyword evidence="12" id="KW-0325">Glycoprotein</keyword>
<name>A0A9P6QM14_9FUNG</name>
<gene>
    <name evidence="20" type="ORF">BGZ97_008698</name>
</gene>
<dbReference type="InterPro" id="IPR050732">
    <property type="entry name" value="Beta-glucan_modifiers"/>
</dbReference>
<evidence type="ECO:0000313" key="20">
    <source>
        <dbReference type="EMBL" id="KAG0283151.1"/>
    </source>
</evidence>
<dbReference type="PANTHER" id="PTHR16631">
    <property type="entry name" value="GLUCAN 1,3-BETA-GLUCOSIDASE"/>
    <property type="match status" value="1"/>
</dbReference>
<keyword evidence="21" id="KW-1185">Reference proteome</keyword>
<comment type="catalytic activity">
    <reaction evidence="1">
        <text>Hydrolysis of (1-&gt;3)-beta-D-glucosidic linkages in (1-&gt;3)-beta-D-glucans.</text>
        <dbReference type="EC" id="3.2.1.39"/>
    </reaction>
</comment>
<evidence type="ECO:0000256" key="17">
    <source>
        <dbReference type="ARBA" id="ARBA00042373"/>
    </source>
</evidence>
<dbReference type="GO" id="GO:0009986">
    <property type="term" value="C:cell surface"/>
    <property type="evidence" value="ECO:0007669"/>
    <property type="project" value="TreeGrafter"/>
</dbReference>
<evidence type="ECO:0000256" key="3">
    <source>
        <dbReference type="ARBA" id="ARBA00004401"/>
    </source>
</evidence>
<evidence type="ECO:0000256" key="19">
    <source>
        <dbReference type="RuleBase" id="RU004335"/>
    </source>
</evidence>
<keyword evidence="10" id="KW-0378">Hydrolase</keyword>
<dbReference type="PANTHER" id="PTHR16631:SF17">
    <property type="entry name" value="GLUCAN ENDO-1,3-BETA-GLUCOSIDASE BTGC"/>
    <property type="match status" value="1"/>
</dbReference>
<dbReference type="GO" id="GO:0005576">
    <property type="term" value="C:extracellular region"/>
    <property type="evidence" value="ECO:0007669"/>
    <property type="project" value="TreeGrafter"/>
</dbReference>
<keyword evidence="11" id="KW-0472">Membrane</keyword>
<dbReference type="Proteomes" id="UP000823405">
    <property type="component" value="Unassembled WGS sequence"/>
</dbReference>
<evidence type="ECO:0000256" key="7">
    <source>
        <dbReference type="ARBA" id="ARBA00022512"/>
    </source>
</evidence>
<keyword evidence="15" id="KW-0624">Polysaccharide degradation</keyword>
<evidence type="ECO:0000313" key="21">
    <source>
        <dbReference type="Proteomes" id="UP000823405"/>
    </source>
</evidence>
<dbReference type="GO" id="GO:0000272">
    <property type="term" value="P:polysaccharide catabolic process"/>
    <property type="evidence" value="ECO:0007669"/>
    <property type="project" value="UniProtKB-KW"/>
</dbReference>
<evidence type="ECO:0000256" key="4">
    <source>
        <dbReference type="ARBA" id="ARBA00008773"/>
    </source>
</evidence>
<keyword evidence="9" id="KW-0732">Signal</keyword>
<evidence type="ECO:0000256" key="12">
    <source>
        <dbReference type="ARBA" id="ARBA00023180"/>
    </source>
</evidence>
<keyword evidence="6" id="KW-1003">Cell membrane</keyword>
<evidence type="ECO:0000256" key="16">
    <source>
        <dbReference type="ARBA" id="ARBA00037649"/>
    </source>
</evidence>
<keyword evidence="8" id="KW-0964">Secreted</keyword>